<name>A0A852VPK3_9MICO</name>
<organism evidence="1 2">
    <name type="scientific">Janibacter cremeus</name>
    <dbReference type="NCBI Taxonomy" id="1285192"/>
    <lineage>
        <taxon>Bacteria</taxon>
        <taxon>Bacillati</taxon>
        <taxon>Actinomycetota</taxon>
        <taxon>Actinomycetes</taxon>
        <taxon>Micrococcales</taxon>
        <taxon>Intrasporangiaceae</taxon>
        <taxon>Janibacter</taxon>
    </lineage>
</organism>
<keyword evidence="2" id="KW-1185">Reference proteome</keyword>
<evidence type="ECO:0000313" key="2">
    <source>
        <dbReference type="Proteomes" id="UP000554054"/>
    </source>
</evidence>
<dbReference type="AlphaFoldDB" id="A0A852VPK3"/>
<dbReference type="Proteomes" id="UP000554054">
    <property type="component" value="Unassembled WGS sequence"/>
</dbReference>
<gene>
    <name evidence="1" type="ORF">BJY20_000792</name>
</gene>
<sequence length="96" mass="10375">MTIADGDQRWRTPEGIAWVAGEGRVALIDTRAVEPLPLLVHEPVASLWPTLADGPATIEQLRVAADEVVEDDSAGFVRAALEMLQDASLVMQVEPE</sequence>
<evidence type="ECO:0000313" key="1">
    <source>
        <dbReference type="EMBL" id="NYF97400.1"/>
    </source>
</evidence>
<accession>A0A852VPK3</accession>
<evidence type="ECO:0008006" key="3">
    <source>
        <dbReference type="Google" id="ProtNLM"/>
    </source>
</evidence>
<protein>
    <recommendedName>
        <fullName evidence="3">PqqD family protein</fullName>
    </recommendedName>
</protein>
<comment type="caution">
    <text evidence="1">The sequence shown here is derived from an EMBL/GenBank/DDBJ whole genome shotgun (WGS) entry which is preliminary data.</text>
</comment>
<reference evidence="1 2" key="1">
    <citation type="submission" date="2020-07" db="EMBL/GenBank/DDBJ databases">
        <title>Sequencing the genomes of 1000 actinobacteria strains.</title>
        <authorList>
            <person name="Klenk H.-P."/>
        </authorList>
    </citation>
    <scope>NUCLEOTIDE SEQUENCE [LARGE SCALE GENOMIC DNA]</scope>
    <source>
        <strain evidence="1 2">DSM 26154</strain>
    </source>
</reference>
<dbReference type="EMBL" id="JACCAE010000001">
    <property type="protein sequence ID" value="NYF97400.1"/>
    <property type="molecule type" value="Genomic_DNA"/>
</dbReference>
<dbReference type="RefSeq" id="WP_185990343.1">
    <property type="nucleotide sequence ID" value="NZ_JACCAE010000001.1"/>
</dbReference>
<proteinExistence type="predicted"/>